<dbReference type="InterPro" id="IPR018165">
    <property type="entry name" value="Ala-tRNA-synth_IIc_core"/>
</dbReference>
<dbReference type="InterPro" id="IPR009000">
    <property type="entry name" value="Transl_B-barrel_sf"/>
</dbReference>
<dbReference type="InterPro" id="IPR018164">
    <property type="entry name" value="Ala-tRNA-synth_IIc_N"/>
</dbReference>
<proteinExistence type="predicted"/>
<protein>
    <recommendedName>
        <fullName evidence="5">Alanyl-transfer RNA synthetases family profile domain-containing protein</fullName>
    </recommendedName>
</protein>
<comment type="cofactor">
    <cofactor evidence="1">
        <name>Zn(2+)</name>
        <dbReference type="ChEBI" id="CHEBI:29105"/>
    </cofactor>
</comment>
<dbReference type="GO" id="GO:0005524">
    <property type="term" value="F:ATP binding"/>
    <property type="evidence" value="ECO:0007669"/>
    <property type="project" value="InterPro"/>
</dbReference>
<name>A0AA37DFN3_9FIRM</name>
<evidence type="ECO:0000259" key="5">
    <source>
        <dbReference type="PROSITE" id="PS50860"/>
    </source>
</evidence>
<sequence>MTEAIFDRDPRELCFTAEVLSLTERTADGETCFAVILDRTAFFPEQGGQKADRGTLGGAKILDVTIRDGIITHLVDAPLSVGSTVTGTVDWARRFDFMQQHTGEHMLSGLAHRLFGAENVGFHLSEREVQVDLSVPLGAADLAKLESAVNEAVFRDIPVRAFYPDAAELAAISYRQKKELTGAIRLVEIGDVDTCACCAPHVARSSEVGLVKILSAMNYKGGTRLYLACGMRALTAFSACLDEAKEISARLSTPLGELDSAVMKVQEKSAAAESRAASLAVELILAKAETAAQRGEQAPCLVLPPLPESVLQRALKPLRECFSGVLGLFSGAEETGYAFLLSGDGVDRESFLAEIRSRGGKGGGGKDRIQGRIFCKATEIPTLFHDFVKNEK</sequence>
<dbReference type="AlphaFoldDB" id="A0AA37DFN3"/>
<dbReference type="PROSITE" id="PS50860">
    <property type="entry name" value="AA_TRNA_LIGASE_II_ALA"/>
    <property type="match status" value="1"/>
</dbReference>
<feature type="domain" description="Alanyl-transfer RNA synthetases family profile" evidence="5">
    <location>
        <begin position="1"/>
        <end position="224"/>
    </location>
</feature>
<dbReference type="InterPro" id="IPR051335">
    <property type="entry name" value="Alanyl-tRNA_Editing_Enzymes"/>
</dbReference>
<dbReference type="GO" id="GO:0002161">
    <property type="term" value="F:aminoacyl-tRNA deacylase activity"/>
    <property type="evidence" value="ECO:0007669"/>
    <property type="project" value="UniProtKB-ARBA"/>
</dbReference>
<keyword evidence="4" id="KW-0862">Zinc</keyword>
<evidence type="ECO:0000313" key="6">
    <source>
        <dbReference type="EMBL" id="EHO15888.1"/>
    </source>
</evidence>
<dbReference type="InterPro" id="IPR018163">
    <property type="entry name" value="Thr/Ala-tRNA-synth_IIc_edit"/>
</dbReference>
<accession>A0AA37DFN3</accession>
<evidence type="ECO:0000256" key="3">
    <source>
        <dbReference type="ARBA" id="ARBA00022723"/>
    </source>
</evidence>
<dbReference type="SMART" id="SM00863">
    <property type="entry name" value="tRNA_SAD"/>
    <property type="match status" value="1"/>
</dbReference>
<dbReference type="RefSeq" id="WP_009533617.1">
    <property type="nucleotide sequence ID" value="NZ_JH590864.1"/>
</dbReference>
<evidence type="ECO:0000256" key="4">
    <source>
        <dbReference type="ARBA" id="ARBA00022833"/>
    </source>
</evidence>
<dbReference type="Pfam" id="PF01411">
    <property type="entry name" value="tRNA-synt_2c"/>
    <property type="match status" value="1"/>
</dbReference>
<dbReference type="GO" id="GO:0004813">
    <property type="term" value="F:alanine-tRNA ligase activity"/>
    <property type="evidence" value="ECO:0007669"/>
    <property type="project" value="InterPro"/>
</dbReference>
<dbReference type="GO" id="GO:0046872">
    <property type="term" value="F:metal ion binding"/>
    <property type="evidence" value="ECO:0007669"/>
    <property type="project" value="UniProtKB-KW"/>
</dbReference>
<evidence type="ECO:0000256" key="2">
    <source>
        <dbReference type="ARBA" id="ARBA00004496"/>
    </source>
</evidence>
<keyword evidence="7" id="KW-1185">Reference proteome</keyword>
<dbReference type="Pfam" id="PF07973">
    <property type="entry name" value="tRNA_SAD"/>
    <property type="match status" value="1"/>
</dbReference>
<dbReference type="GO" id="GO:0005737">
    <property type="term" value="C:cytoplasm"/>
    <property type="evidence" value="ECO:0007669"/>
    <property type="project" value="UniProtKB-SubCell"/>
</dbReference>
<comment type="caution">
    <text evidence="6">The sequence shown here is derived from an EMBL/GenBank/DDBJ whole genome shotgun (WGS) entry which is preliminary data.</text>
</comment>
<dbReference type="SUPFAM" id="SSF50447">
    <property type="entry name" value="Translation proteins"/>
    <property type="match status" value="1"/>
</dbReference>
<dbReference type="GO" id="GO:0006419">
    <property type="term" value="P:alanyl-tRNA aminoacylation"/>
    <property type="evidence" value="ECO:0007669"/>
    <property type="project" value="InterPro"/>
</dbReference>
<reference evidence="6 7" key="1">
    <citation type="submission" date="2011-10" db="EMBL/GenBank/DDBJ databases">
        <title>The Genome Sequence of Lachnospiraceae bacterium ACC2.</title>
        <authorList>
            <consortium name="The Broad Institute Genome Sequencing Platform"/>
            <person name="Earl A."/>
            <person name="Ward D."/>
            <person name="Feldgarden M."/>
            <person name="Gevers D."/>
            <person name="Sizova M."/>
            <person name="Hazen A."/>
            <person name="Epstein S."/>
            <person name="Young S.K."/>
            <person name="Zeng Q."/>
            <person name="Gargeya S."/>
            <person name="Fitzgerald M."/>
            <person name="Haas B."/>
            <person name="Abouelleil A."/>
            <person name="Alvarado L."/>
            <person name="Arachchi H.M."/>
            <person name="Berlin A."/>
            <person name="Brown A."/>
            <person name="Chapman S.B."/>
            <person name="Chen Z."/>
            <person name="Dunbar C."/>
            <person name="Freedman E."/>
            <person name="Gearin G."/>
            <person name="Goldberg J."/>
            <person name="Griggs A."/>
            <person name="Gujja S."/>
            <person name="Heiman D."/>
            <person name="Howarth C."/>
            <person name="Larson L."/>
            <person name="Lui A."/>
            <person name="MacDonald P.J.P."/>
            <person name="Montmayeur A."/>
            <person name="Murphy C."/>
            <person name="Neiman D."/>
            <person name="Pearson M."/>
            <person name="Priest M."/>
            <person name="Roberts A."/>
            <person name="Saif S."/>
            <person name="Shea T."/>
            <person name="Shenoy N."/>
            <person name="Sisk P."/>
            <person name="Stolte C."/>
            <person name="Sykes S."/>
            <person name="Wortman J."/>
            <person name="Nusbaum C."/>
            <person name="Birren B."/>
        </authorList>
    </citation>
    <scope>NUCLEOTIDE SEQUENCE [LARGE SCALE GENOMIC DNA]</scope>
    <source>
        <strain evidence="6 7">ACC2</strain>
    </source>
</reference>
<evidence type="ECO:0000313" key="7">
    <source>
        <dbReference type="Proteomes" id="UP000018466"/>
    </source>
</evidence>
<dbReference type="PANTHER" id="PTHR43462:SF1">
    <property type="entry name" value="ALANYL-TRNA EDITING PROTEIN AARSD1"/>
    <property type="match status" value="1"/>
</dbReference>
<evidence type="ECO:0000256" key="1">
    <source>
        <dbReference type="ARBA" id="ARBA00001947"/>
    </source>
</evidence>
<dbReference type="SUPFAM" id="SSF55186">
    <property type="entry name" value="ThrRS/AlaRS common domain"/>
    <property type="match status" value="1"/>
</dbReference>
<dbReference type="InterPro" id="IPR012947">
    <property type="entry name" value="tRNA_SAD"/>
</dbReference>
<comment type="subcellular location">
    <subcellularLocation>
        <location evidence="2">Cytoplasm</location>
    </subcellularLocation>
</comment>
<gene>
    <name evidence="6" type="ORF">HMPREF9623_01799</name>
</gene>
<dbReference type="PANTHER" id="PTHR43462">
    <property type="entry name" value="ALANYL-TRNA EDITING PROTEIN"/>
    <property type="match status" value="1"/>
</dbReference>
<organism evidence="6 7">
    <name type="scientific">Stomatobaculum longum</name>
    <dbReference type="NCBI Taxonomy" id="796942"/>
    <lineage>
        <taxon>Bacteria</taxon>
        <taxon>Bacillati</taxon>
        <taxon>Bacillota</taxon>
        <taxon>Clostridia</taxon>
        <taxon>Lachnospirales</taxon>
        <taxon>Lachnospiraceae</taxon>
        <taxon>Stomatobaculum</taxon>
    </lineage>
</organism>
<dbReference type="GeneID" id="86941522"/>
<keyword evidence="3" id="KW-0479">Metal-binding</keyword>
<dbReference type="Gene3D" id="2.40.30.130">
    <property type="match status" value="1"/>
</dbReference>
<dbReference type="EMBL" id="AGEL01000014">
    <property type="protein sequence ID" value="EHO15888.1"/>
    <property type="molecule type" value="Genomic_DNA"/>
</dbReference>
<dbReference type="Gene3D" id="3.30.980.10">
    <property type="entry name" value="Threonyl-trna Synthetase, Chain A, domain 2"/>
    <property type="match status" value="1"/>
</dbReference>
<dbReference type="GO" id="GO:0003676">
    <property type="term" value="F:nucleic acid binding"/>
    <property type="evidence" value="ECO:0007669"/>
    <property type="project" value="InterPro"/>
</dbReference>
<dbReference type="Proteomes" id="UP000018466">
    <property type="component" value="Unassembled WGS sequence"/>
</dbReference>